<dbReference type="Gene3D" id="4.10.240.10">
    <property type="entry name" value="Zn(2)-C6 fungal-type DNA-binding domain"/>
    <property type="match status" value="1"/>
</dbReference>
<evidence type="ECO:0000256" key="5">
    <source>
        <dbReference type="ARBA" id="ARBA00023163"/>
    </source>
</evidence>
<evidence type="ECO:0000256" key="3">
    <source>
        <dbReference type="ARBA" id="ARBA00023015"/>
    </source>
</evidence>
<reference evidence="10" key="1">
    <citation type="journal article" date="2015" name="Genome Announc.">
        <title>Genome sequence of the AIDS-associated pathogen Penicillium marneffei (ATCC18224) and its near taxonomic relative Talaromyces stipitatus (ATCC10500).</title>
        <authorList>
            <person name="Nierman W.C."/>
            <person name="Fedorova-Abrams N.D."/>
            <person name="Andrianopoulos A."/>
        </authorList>
    </citation>
    <scope>NUCLEOTIDE SEQUENCE [LARGE SCALE GENOMIC DNA]</scope>
    <source>
        <strain evidence="10">ATCC 18224 / CBS 334.59 / QM 7333</strain>
    </source>
</reference>
<dbReference type="PhylomeDB" id="B6Q4J7"/>
<keyword evidence="4" id="KW-0238">DNA-binding</keyword>
<dbReference type="EMBL" id="DS995899">
    <property type="protein sequence ID" value="EEA27256.1"/>
    <property type="molecule type" value="Genomic_DNA"/>
</dbReference>
<protein>
    <recommendedName>
        <fullName evidence="8">Zn(2)-C6 fungal-type domain-containing protein</fullName>
    </recommendedName>
</protein>
<dbReference type="VEuPathDB" id="FungiDB:PMAA_021440"/>
<name>B6Q4J7_TALMQ</name>
<keyword evidence="6" id="KW-0539">Nucleus</keyword>
<dbReference type="AlphaFoldDB" id="B6Q4J7"/>
<evidence type="ECO:0000259" key="8">
    <source>
        <dbReference type="PROSITE" id="PS50048"/>
    </source>
</evidence>
<keyword evidence="1" id="KW-0479">Metal-binding</keyword>
<feature type="region of interest" description="Disordered" evidence="7">
    <location>
        <begin position="103"/>
        <end position="131"/>
    </location>
</feature>
<dbReference type="SUPFAM" id="SSF57701">
    <property type="entry name" value="Zn2/Cys6 DNA-binding domain"/>
    <property type="match status" value="1"/>
</dbReference>
<evidence type="ECO:0000256" key="1">
    <source>
        <dbReference type="ARBA" id="ARBA00022723"/>
    </source>
</evidence>
<gene>
    <name evidence="9" type="ORF">PMAA_021440</name>
</gene>
<feature type="region of interest" description="Disordered" evidence="7">
    <location>
        <begin position="1"/>
        <end position="23"/>
    </location>
</feature>
<dbReference type="InterPro" id="IPR036864">
    <property type="entry name" value="Zn2-C6_fun-type_DNA-bd_sf"/>
</dbReference>
<dbReference type="GO" id="GO:0006351">
    <property type="term" value="P:DNA-templated transcription"/>
    <property type="evidence" value="ECO:0007669"/>
    <property type="project" value="InterPro"/>
</dbReference>
<dbReference type="PANTHER" id="PTHR31944:SF131">
    <property type="entry name" value="HEME-RESPONSIVE ZINC FINGER TRANSCRIPTION FACTOR HAP1"/>
    <property type="match status" value="1"/>
</dbReference>
<feature type="region of interest" description="Disordered" evidence="7">
    <location>
        <begin position="59"/>
        <end position="79"/>
    </location>
</feature>
<dbReference type="InterPro" id="IPR051430">
    <property type="entry name" value="Fungal_TF_Env_Response"/>
</dbReference>
<sequence>MPSQDHDLASMAPKKVYKSSRRNRVPLSCEPCRSRKLRCNRERPCSNCTVRDERASCKYESPKNGSAMNPQHHASKQRGSMQQRINHLEDLVKNLIAQNQKLPITPEGVETGPSFKDSISDASDSTHSPGKTVIDGGHSVYKGAEDWYDVLQEINKLKQVWSESQDAQPEYNVPPTLSNMVDGSSLLFGQVQRTDKIELLTTLPPKHQVDKLIHHFFDRDNFPISIVPILHEPTFMSEYAEHWEDPTKTSAIWLGLLFSILSINMLAYQQFGEPPDYEGMSESLFQLYRLRTAQCLIIGDIGKCLPYTIEALRLNATAELNRKDDNSRGLWIMTGVIVRAAINMGYHRDPSQSQSITPLQAEYRRRVWISVKEIDDMASFVVGFPRVTSGNFEDTREPRNLYDWELSVDLTMLPPSRPMSEVTPVAYLIAKARLFQALGQITDFNNIPTQGPYEQILDIDNNLIKAYQDLPADLRMHSQEWDYTVSGKKATSSNMQLELLYHQGICQLHRRFIAKGRMDPQYNHSRERCISSVLTLLKFQHIMEPFFYRFSRARKVLTLSAMILFLELECRRKMPDTTNTVSPGSDDLLQVLSTSCAYWETAQTVCDDAQKTYKILSGMLSSFQTSLASSSPSQPETPRPPFEFPGMSSSLQPGNANFSDDKDWLSMSNEMNIDWASWDVFIEGAIFETED</sequence>
<dbReference type="CDD" id="cd00067">
    <property type="entry name" value="GAL4"/>
    <property type="match status" value="1"/>
</dbReference>
<accession>B6Q4J7</accession>
<dbReference type="CDD" id="cd12148">
    <property type="entry name" value="fungal_TF_MHR"/>
    <property type="match status" value="1"/>
</dbReference>
<dbReference type="HOGENOM" id="CLU_007426_5_0_1"/>
<dbReference type="PROSITE" id="PS50048">
    <property type="entry name" value="ZN2_CY6_FUNGAL_2"/>
    <property type="match status" value="1"/>
</dbReference>
<keyword evidence="10" id="KW-1185">Reference proteome</keyword>
<dbReference type="SMART" id="SM00906">
    <property type="entry name" value="Fungal_trans"/>
    <property type="match status" value="1"/>
</dbReference>
<evidence type="ECO:0000256" key="2">
    <source>
        <dbReference type="ARBA" id="ARBA00022833"/>
    </source>
</evidence>
<dbReference type="SMART" id="SM00066">
    <property type="entry name" value="GAL4"/>
    <property type="match status" value="1"/>
</dbReference>
<proteinExistence type="predicted"/>
<dbReference type="GO" id="GO:0000978">
    <property type="term" value="F:RNA polymerase II cis-regulatory region sequence-specific DNA binding"/>
    <property type="evidence" value="ECO:0007669"/>
    <property type="project" value="TreeGrafter"/>
</dbReference>
<dbReference type="GO" id="GO:0001228">
    <property type="term" value="F:DNA-binding transcription activator activity, RNA polymerase II-specific"/>
    <property type="evidence" value="ECO:0007669"/>
    <property type="project" value="TreeGrafter"/>
</dbReference>
<evidence type="ECO:0000313" key="9">
    <source>
        <dbReference type="EMBL" id="EEA27256.1"/>
    </source>
</evidence>
<feature type="domain" description="Zn(2)-C6 fungal-type" evidence="8">
    <location>
        <begin position="28"/>
        <end position="59"/>
    </location>
</feature>
<keyword evidence="5" id="KW-0804">Transcription</keyword>
<evidence type="ECO:0000256" key="7">
    <source>
        <dbReference type="SAM" id="MobiDB-lite"/>
    </source>
</evidence>
<dbReference type="PROSITE" id="PS00463">
    <property type="entry name" value="ZN2_CY6_FUNGAL_1"/>
    <property type="match status" value="1"/>
</dbReference>
<organism evidence="9 10">
    <name type="scientific">Talaromyces marneffei (strain ATCC 18224 / CBS 334.59 / QM 7333)</name>
    <name type="common">Penicillium marneffei</name>
    <dbReference type="NCBI Taxonomy" id="441960"/>
    <lineage>
        <taxon>Eukaryota</taxon>
        <taxon>Fungi</taxon>
        <taxon>Dikarya</taxon>
        <taxon>Ascomycota</taxon>
        <taxon>Pezizomycotina</taxon>
        <taxon>Eurotiomycetes</taxon>
        <taxon>Eurotiomycetidae</taxon>
        <taxon>Eurotiales</taxon>
        <taxon>Trichocomaceae</taxon>
        <taxon>Talaromyces</taxon>
        <taxon>Talaromyces sect. Talaromyces</taxon>
    </lineage>
</organism>
<dbReference type="InterPro" id="IPR001138">
    <property type="entry name" value="Zn2Cys6_DnaBD"/>
</dbReference>
<feature type="region of interest" description="Disordered" evidence="7">
    <location>
        <begin position="626"/>
        <end position="650"/>
    </location>
</feature>
<evidence type="ECO:0000313" key="10">
    <source>
        <dbReference type="Proteomes" id="UP000001294"/>
    </source>
</evidence>
<dbReference type="Proteomes" id="UP000001294">
    <property type="component" value="Unassembled WGS sequence"/>
</dbReference>
<dbReference type="Pfam" id="PF00172">
    <property type="entry name" value="Zn_clus"/>
    <property type="match status" value="1"/>
</dbReference>
<dbReference type="InterPro" id="IPR007219">
    <property type="entry name" value="XnlR_reg_dom"/>
</dbReference>
<evidence type="ECO:0000256" key="6">
    <source>
        <dbReference type="ARBA" id="ARBA00023242"/>
    </source>
</evidence>
<dbReference type="GO" id="GO:0005634">
    <property type="term" value="C:nucleus"/>
    <property type="evidence" value="ECO:0007669"/>
    <property type="project" value="TreeGrafter"/>
</dbReference>
<keyword evidence="2" id="KW-0862">Zinc</keyword>
<keyword evidence="3" id="KW-0805">Transcription regulation</keyword>
<feature type="compositionally biased region" description="Polar residues" evidence="7">
    <location>
        <begin position="120"/>
        <end position="129"/>
    </location>
</feature>
<evidence type="ECO:0000256" key="4">
    <source>
        <dbReference type="ARBA" id="ARBA00023125"/>
    </source>
</evidence>
<dbReference type="Pfam" id="PF04082">
    <property type="entry name" value="Fungal_trans"/>
    <property type="match status" value="1"/>
</dbReference>
<dbReference type="GO" id="GO:0008270">
    <property type="term" value="F:zinc ion binding"/>
    <property type="evidence" value="ECO:0007669"/>
    <property type="project" value="InterPro"/>
</dbReference>
<dbReference type="OrthoDB" id="762982at2759"/>
<dbReference type="PANTHER" id="PTHR31944">
    <property type="entry name" value="HEME-RESPONSIVE ZINC FINGER TRANSCRIPTION FACTOR HAP1"/>
    <property type="match status" value="1"/>
</dbReference>